<dbReference type="GO" id="GO:0006696">
    <property type="term" value="P:ergosterol biosynthetic process"/>
    <property type="evidence" value="ECO:0007669"/>
    <property type="project" value="TreeGrafter"/>
</dbReference>
<dbReference type="SUPFAM" id="SSF51735">
    <property type="entry name" value="NAD(P)-binding Rossmann-fold domains"/>
    <property type="match status" value="1"/>
</dbReference>
<evidence type="ECO:0000256" key="1">
    <source>
        <dbReference type="ARBA" id="ARBA00023002"/>
    </source>
</evidence>
<gene>
    <name evidence="5" type="ORF">VSDG_02299</name>
</gene>
<dbReference type="Gene3D" id="3.40.50.720">
    <property type="entry name" value="NAD(P)-binding Rossmann-like Domain"/>
    <property type="match status" value="1"/>
</dbReference>
<evidence type="ECO:0000256" key="2">
    <source>
        <dbReference type="ARBA" id="ARBA00023445"/>
    </source>
</evidence>
<dbReference type="GO" id="GO:0005783">
    <property type="term" value="C:endoplasmic reticulum"/>
    <property type="evidence" value="ECO:0007669"/>
    <property type="project" value="TreeGrafter"/>
</dbReference>
<evidence type="ECO:0000313" key="6">
    <source>
        <dbReference type="Proteomes" id="UP000284375"/>
    </source>
</evidence>
<comment type="similarity">
    <text evidence="2">Belongs to the NAD(P)-dependent epimerase/dehydratase family. Dihydroflavonol-4-reductase subfamily.</text>
</comment>
<dbReference type="EMBL" id="LJZO01000006">
    <property type="protein sequence ID" value="ROW01666.1"/>
    <property type="molecule type" value="Genomic_DNA"/>
</dbReference>
<dbReference type="InterPro" id="IPR036291">
    <property type="entry name" value="NAD(P)-bd_dom_sf"/>
</dbReference>
<feature type="domain" description="Ketoreductase" evidence="4">
    <location>
        <begin position="71"/>
        <end position="283"/>
    </location>
</feature>
<evidence type="ECO:0000313" key="5">
    <source>
        <dbReference type="EMBL" id="ROW01666.1"/>
    </source>
</evidence>
<keyword evidence="6" id="KW-1185">Reference proteome</keyword>
<dbReference type="PANTHER" id="PTHR10366:SF447">
    <property type="entry name" value="HYDROXYSTEROID DEHYDROGENASE_ISOMERASE FAMILY PROTEIN, PUTATIVE (AFU_ORTHOLOGUE AFUA_1G06450)-RELATED"/>
    <property type="match status" value="1"/>
</dbReference>
<dbReference type="GO" id="GO:0000252">
    <property type="term" value="F:3-beta-hydroxysteroid dehydrogenase [NAD(P)+]/C4-decarboxylase activity"/>
    <property type="evidence" value="ECO:0007669"/>
    <property type="project" value="TreeGrafter"/>
</dbReference>
<keyword evidence="3" id="KW-0472">Membrane</keyword>
<organism evidence="5 6">
    <name type="scientific">Cytospora chrysosperma</name>
    <name type="common">Cytospora canker fungus</name>
    <name type="synonym">Sphaeria chrysosperma</name>
    <dbReference type="NCBI Taxonomy" id="252740"/>
    <lineage>
        <taxon>Eukaryota</taxon>
        <taxon>Fungi</taxon>
        <taxon>Dikarya</taxon>
        <taxon>Ascomycota</taxon>
        <taxon>Pezizomycotina</taxon>
        <taxon>Sordariomycetes</taxon>
        <taxon>Sordariomycetidae</taxon>
        <taxon>Diaporthales</taxon>
        <taxon>Cytosporaceae</taxon>
        <taxon>Cytospora</taxon>
    </lineage>
</organism>
<reference evidence="5 6" key="1">
    <citation type="submission" date="2015-09" db="EMBL/GenBank/DDBJ databases">
        <title>Host preference determinants of Valsa canker pathogens revealed by comparative genomics.</title>
        <authorList>
            <person name="Yin Z."/>
            <person name="Huang L."/>
        </authorList>
    </citation>
    <scope>NUCLEOTIDE SEQUENCE [LARGE SCALE GENOMIC DNA]</scope>
    <source>
        <strain evidence="5 6">YSFL</strain>
    </source>
</reference>
<name>A0A423WEJ6_CYTCH</name>
<accession>A0A423WEJ6</accession>
<dbReference type="Pfam" id="PF01073">
    <property type="entry name" value="3Beta_HSD"/>
    <property type="match status" value="1"/>
</dbReference>
<comment type="caution">
    <text evidence="5">The sequence shown here is derived from an EMBL/GenBank/DDBJ whole genome shotgun (WGS) entry which is preliminary data.</text>
</comment>
<dbReference type="InterPro" id="IPR057326">
    <property type="entry name" value="KR_dom"/>
</dbReference>
<dbReference type="Proteomes" id="UP000284375">
    <property type="component" value="Unassembled WGS sequence"/>
</dbReference>
<evidence type="ECO:0000259" key="4">
    <source>
        <dbReference type="SMART" id="SM00822"/>
    </source>
</evidence>
<dbReference type="InterPro" id="IPR050425">
    <property type="entry name" value="NAD(P)_dehydrat-like"/>
</dbReference>
<dbReference type="STRING" id="252740.A0A423WEJ6"/>
<feature type="transmembrane region" description="Helical" evidence="3">
    <location>
        <begin position="6"/>
        <end position="23"/>
    </location>
</feature>
<dbReference type="OrthoDB" id="10058185at2759"/>
<dbReference type="SMART" id="SM00822">
    <property type="entry name" value="PKS_KR"/>
    <property type="match status" value="1"/>
</dbReference>
<evidence type="ECO:0000256" key="3">
    <source>
        <dbReference type="SAM" id="Phobius"/>
    </source>
</evidence>
<proteinExistence type="inferred from homology"/>
<dbReference type="PANTHER" id="PTHR10366">
    <property type="entry name" value="NAD DEPENDENT EPIMERASE/DEHYDRATASE"/>
    <property type="match status" value="1"/>
</dbReference>
<keyword evidence="3" id="KW-0812">Transmembrane</keyword>
<dbReference type="AlphaFoldDB" id="A0A423WEJ6"/>
<protein>
    <recommendedName>
        <fullName evidence="4">Ketoreductase domain-containing protein</fullName>
    </recommendedName>
</protein>
<sequence length="490" mass="53281">MAFNPFVAAAVAVLLLSLYLYKLHKVMISVPEEARALRPHPWTKEEIQETYERVCREPIDFTKRLPPKLERKYIIVGGSGLVGGDIVLQLLARGQPPSSIRIVDFSKPSRSDMLGGLAAKADYVKTDITDPASVEAAFTKPWPSDAAELPLTVFHTAAIIRPGERSMLFWERTSRVNIDGTENVLAAAKAAGADVFVSTSSASVTLRPARFFIPPWQSYPDGWNQICDERDFDRPLRPHAEYFANYAYSKAIAERKVCEANAPGFRTGAVRPGNGIYGLPTDVICGPMLREQKAVSFSSQVIQNFVSGWNVSLAHLLFEAALVGGGGPGAAPPKCAGRPMVVTDAGPPPSWNDFFRVAKQLAVTPVEVKLVSPLMLYLVAHLVEGWAVLLARVPLLTRLGLSEPAGPARDLQPPIWTPSSFVIVVDSAARRSVEEGGLGYEPGCTTLEGFCEQIRDWNRSQGKEVVESGGAGKVEKSLLQADLVEKHLVA</sequence>
<dbReference type="InterPro" id="IPR002225">
    <property type="entry name" value="3Beta_OHSteriod_DH/Estase"/>
</dbReference>
<keyword evidence="1" id="KW-0560">Oxidoreductase</keyword>
<keyword evidence="3" id="KW-1133">Transmembrane helix</keyword>